<evidence type="ECO:0008006" key="3">
    <source>
        <dbReference type="Google" id="ProtNLM"/>
    </source>
</evidence>
<dbReference type="Proteomes" id="UP001633002">
    <property type="component" value="Unassembled WGS sequence"/>
</dbReference>
<reference evidence="1 2" key="1">
    <citation type="submission" date="2024-09" db="EMBL/GenBank/DDBJ databases">
        <title>Chromosome-scale assembly of Riccia sorocarpa.</title>
        <authorList>
            <person name="Paukszto L."/>
        </authorList>
    </citation>
    <scope>NUCLEOTIDE SEQUENCE [LARGE SCALE GENOMIC DNA]</scope>
    <source>
        <strain evidence="1">LP-2024</strain>
        <tissue evidence="1">Aerial parts of the thallus</tissue>
    </source>
</reference>
<keyword evidence="2" id="KW-1185">Reference proteome</keyword>
<evidence type="ECO:0000313" key="1">
    <source>
        <dbReference type="EMBL" id="KAL3691112.1"/>
    </source>
</evidence>
<organism evidence="1 2">
    <name type="scientific">Riccia sorocarpa</name>
    <dbReference type="NCBI Taxonomy" id="122646"/>
    <lineage>
        <taxon>Eukaryota</taxon>
        <taxon>Viridiplantae</taxon>
        <taxon>Streptophyta</taxon>
        <taxon>Embryophyta</taxon>
        <taxon>Marchantiophyta</taxon>
        <taxon>Marchantiopsida</taxon>
        <taxon>Marchantiidae</taxon>
        <taxon>Marchantiales</taxon>
        <taxon>Ricciaceae</taxon>
        <taxon>Riccia</taxon>
    </lineage>
</organism>
<gene>
    <name evidence="1" type="ORF">R1sor_004763</name>
</gene>
<sequence>MPIRPTSPPPWVQATGCEIAGEGKCFKYLGISTSNPINEAQVVRSIVVRIEQKLKHWSNRFLSWPARTLLLKHVLAATPLYQLLSVGIHADGIEELEKLCRHFLWGWGEDGSHKAAVIAWERVANGKTRGGLGWTQLKFKAQAMYIETVLKVVRQKRSGLLQKIKWDNDCEELPAHLTLAQGLHLMLWGDDTRLNSVLQSIGWLRKAGITSIREGKQLIEGNIPWRDLMATQALFPEEEDVVKIQALETWLRGKRLLDITLLQAKGWKWRQDEATVRWEGAVQEWTRRLESTNDYTGYLNEKWHIQDTAEVWKEWWAKLWAAPVSYRRKVWIWRLMQ</sequence>
<dbReference type="PANTHER" id="PTHR33116">
    <property type="entry name" value="REVERSE TRANSCRIPTASE ZINC-BINDING DOMAIN-CONTAINING PROTEIN-RELATED-RELATED"/>
    <property type="match status" value="1"/>
</dbReference>
<evidence type="ECO:0000313" key="2">
    <source>
        <dbReference type="Proteomes" id="UP001633002"/>
    </source>
</evidence>
<name>A0ABD3HHW2_9MARC</name>
<accession>A0ABD3HHW2</accession>
<dbReference type="EMBL" id="JBJQOH010000003">
    <property type="protein sequence ID" value="KAL3691112.1"/>
    <property type="molecule type" value="Genomic_DNA"/>
</dbReference>
<dbReference type="PANTHER" id="PTHR33116:SF78">
    <property type="entry name" value="OS12G0587133 PROTEIN"/>
    <property type="match status" value="1"/>
</dbReference>
<proteinExistence type="predicted"/>
<protein>
    <recommendedName>
        <fullName evidence="3">Reverse transcriptase</fullName>
    </recommendedName>
</protein>
<comment type="caution">
    <text evidence="1">The sequence shown here is derived from an EMBL/GenBank/DDBJ whole genome shotgun (WGS) entry which is preliminary data.</text>
</comment>
<dbReference type="AlphaFoldDB" id="A0ABD3HHW2"/>